<feature type="transmembrane region" description="Helical" evidence="6">
    <location>
        <begin position="447"/>
        <end position="470"/>
    </location>
</feature>
<feature type="transmembrane region" description="Helical" evidence="6">
    <location>
        <begin position="280"/>
        <end position="300"/>
    </location>
</feature>
<dbReference type="InterPro" id="IPR035952">
    <property type="entry name" value="Rhomboid-like_sf"/>
</dbReference>
<feature type="region of interest" description="Disordered" evidence="5">
    <location>
        <begin position="346"/>
        <end position="372"/>
    </location>
</feature>
<evidence type="ECO:0000313" key="8">
    <source>
        <dbReference type="Proteomes" id="UP000011519"/>
    </source>
</evidence>
<dbReference type="OrthoDB" id="205691at2157"/>
<protein>
    <submittedName>
        <fullName evidence="7">Rhomboid family protein</fullName>
    </submittedName>
</protein>
<keyword evidence="3 6" id="KW-1133">Transmembrane helix</keyword>
<feature type="compositionally biased region" description="Gly residues" evidence="5">
    <location>
        <begin position="386"/>
        <end position="398"/>
    </location>
</feature>
<gene>
    <name evidence="7" type="ORF">C483_19195</name>
</gene>
<feature type="transmembrane region" description="Helical" evidence="6">
    <location>
        <begin position="306"/>
        <end position="328"/>
    </location>
</feature>
<dbReference type="AlphaFoldDB" id="L9ZLY9"/>
<feature type="transmembrane region" description="Helical" evidence="6">
    <location>
        <begin position="193"/>
        <end position="215"/>
    </location>
</feature>
<sequence length="673" mass="71735">MRPVTAIFAVIIVAVLALSVVVVSRLHRPGTRWRAIAQQRLLFGVPWGSLVVIAIVIAVYLFVQDGVTNLTDPVTIPYRAWSYFTPLGLVTASFSHASLGHLTGNLAGAAVAAPIAEYAWGHYPARDRADEPRSHDSEGDSDGERGGVRSRLEWLRTTPWVRAFVLFPLAVVVLGLVTSLFGLGPVIGFSSIIFAFAGFAIVHYPIATLIATIAVQSALLTVSRALQDAVSVYVATPSPATAPSWAGIAIQGHALGFFIGLVLGLLVLERRNERPNPFHLWLAVLLYAFSKGLWQIYWFGEGNTYLLFRGPGVAIVVILALVITLASAAPDRPVPRRPVRSLLRRLTGAGSRGHRSNSEASSVNNGGPDASHRSRIERVLELSGAGAGADGECGGGGESEPSASDMSRERKARIRELSIGATPDDGEKPHTQTLAGTTESRMTQRSVAFLAVALVLAVLAGMAIPVNLAVVESASDGSAPGAIEIDDYVIEYDENASNELVSGIGLDMAIDDSGLAGSGVIVSNERHSIWLEAVSKEQLEATGSETVIVGGPGWRETVHVERTGWEPVGGESVYQVWLWPEGDEENRQLAHESDESMAEAIINGRTVTLGTDTGEFVLEVEEIETETTSTTAVPDENEAVEAGGVVFERTEDALVASSDGTEVVIATMEEHEY</sequence>
<keyword evidence="2 6" id="KW-0812">Transmembrane</keyword>
<dbReference type="Gene3D" id="1.20.1540.10">
    <property type="entry name" value="Rhomboid-like"/>
    <property type="match status" value="1"/>
</dbReference>
<dbReference type="PATRIC" id="fig|1227493.4.peg.3863"/>
<evidence type="ECO:0000256" key="5">
    <source>
        <dbReference type="SAM" id="MobiDB-lite"/>
    </source>
</evidence>
<reference evidence="7 8" key="1">
    <citation type="journal article" date="2014" name="PLoS Genet.">
        <title>Phylogenetically driven sequencing of extremely halophilic archaea reveals strategies for static and dynamic osmo-response.</title>
        <authorList>
            <person name="Becker E.A."/>
            <person name="Seitzer P.M."/>
            <person name="Tritt A."/>
            <person name="Larsen D."/>
            <person name="Krusor M."/>
            <person name="Yao A.I."/>
            <person name="Wu D."/>
            <person name="Madern D."/>
            <person name="Eisen J.A."/>
            <person name="Darling A.E."/>
            <person name="Facciotti M.T."/>
        </authorList>
    </citation>
    <scope>NUCLEOTIDE SEQUENCE [LARGE SCALE GENOMIC DNA]</scope>
    <source>
        <strain evidence="7 8">JCM 10989</strain>
    </source>
</reference>
<keyword evidence="8" id="KW-1185">Reference proteome</keyword>
<name>L9ZLY9_9EURY</name>
<evidence type="ECO:0000256" key="2">
    <source>
        <dbReference type="ARBA" id="ARBA00022692"/>
    </source>
</evidence>
<evidence type="ECO:0000256" key="4">
    <source>
        <dbReference type="ARBA" id="ARBA00023136"/>
    </source>
</evidence>
<proteinExistence type="predicted"/>
<keyword evidence="4 6" id="KW-0472">Membrane</keyword>
<dbReference type="EMBL" id="AOIM01000043">
    <property type="protein sequence ID" value="ELY86567.1"/>
    <property type="molecule type" value="Genomic_DNA"/>
</dbReference>
<accession>L9ZLY9</accession>
<feature type="transmembrane region" description="Helical" evidence="6">
    <location>
        <begin position="41"/>
        <end position="63"/>
    </location>
</feature>
<feature type="transmembrane region" description="Helical" evidence="6">
    <location>
        <begin position="245"/>
        <end position="268"/>
    </location>
</feature>
<dbReference type="SUPFAM" id="SSF144091">
    <property type="entry name" value="Rhomboid-like"/>
    <property type="match status" value="1"/>
</dbReference>
<evidence type="ECO:0000256" key="3">
    <source>
        <dbReference type="ARBA" id="ARBA00022989"/>
    </source>
</evidence>
<comment type="subcellular location">
    <subcellularLocation>
        <location evidence="1">Membrane</location>
        <topology evidence="1">Multi-pass membrane protein</topology>
    </subcellularLocation>
</comment>
<feature type="transmembrane region" description="Helical" evidence="6">
    <location>
        <begin position="6"/>
        <end position="26"/>
    </location>
</feature>
<feature type="transmembrane region" description="Helical" evidence="6">
    <location>
        <begin position="160"/>
        <end position="181"/>
    </location>
</feature>
<dbReference type="RefSeq" id="WP_006654955.1">
    <property type="nucleotide sequence ID" value="NZ_AOIM01000043.1"/>
</dbReference>
<evidence type="ECO:0000256" key="1">
    <source>
        <dbReference type="ARBA" id="ARBA00004141"/>
    </source>
</evidence>
<feature type="region of interest" description="Disordered" evidence="5">
    <location>
        <begin position="386"/>
        <end position="410"/>
    </location>
</feature>
<evidence type="ECO:0000256" key="6">
    <source>
        <dbReference type="SAM" id="Phobius"/>
    </source>
</evidence>
<dbReference type="STRING" id="1227493.C483_19195"/>
<evidence type="ECO:0000313" key="7">
    <source>
        <dbReference type="EMBL" id="ELY86567.1"/>
    </source>
</evidence>
<dbReference type="Proteomes" id="UP000011519">
    <property type="component" value="Unassembled WGS sequence"/>
</dbReference>
<comment type="caution">
    <text evidence="7">The sequence shown here is derived from an EMBL/GenBank/DDBJ whole genome shotgun (WGS) entry which is preliminary data.</text>
</comment>
<dbReference type="GO" id="GO:0016020">
    <property type="term" value="C:membrane"/>
    <property type="evidence" value="ECO:0007669"/>
    <property type="project" value="UniProtKB-SubCell"/>
</dbReference>
<organism evidence="7 8">
    <name type="scientific">Natrialba hulunbeirensis JCM 10989</name>
    <dbReference type="NCBI Taxonomy" id="1227493"/>
    <lineage>
        <taxon>Archaea</taxon>
        <taxon>Methanobacteriati</taxon>
        <taxon>Methanobacteriota</taxon>
        <taxon>Stenosarchaea group</taxon>
        <taxon>Halobacteria</taxon>
        <taxon>Halobacteriales</taxon>
        <taxon>Natrialbaceae</taxon>
        <taxon>Natrialba</taxon>
    </lineage>
</organism>